<dbReference type="SUPFAM" id="SSF53790">
    <property type="entry name" value="Tetrapyrrole methylase"/>
    <property type="match status" value="1"/>
</dbReference>
<dbReference type="CDD" id="cd11528">
    <property type="entry name" value="NTP-PPase_MazG_Nterm"/>
    <property type="match status" value="1"/>
</dbReference>
<reference evidence="3 4" key="1">
    <citation type="submission" date="2016-09" db="EMBL/GenBank/DDBJ databases">
        <title>Desulfuribacillus arsenicus sp. nov., an obligately anaerobic, dissimilatory arsenic- and antimonate-reducing bacterium isolated from anoxic sediments.</title>
        <authorList>
            <person name="Abin C.A."/>
            <person name="Hollibaugh J.T."/>
        </authorList>
    </citation>
    <scope>NUCLEOTIDE SEQUENCE [LARGE SCALE GENOMIC DNA]</scope>
    <source>
        <strain evidence="3 4">MLFW-2</strain>
    </source>
</reference>
<dbReference type="InterPro" id="IPR035013">
    <property type="entry name" value="YabN_N"/>
</dbReference>
<dbReference type="GO" id="GO:0046052">
    <property type="term" value="P:UTP catabolic process"/>
    <property type="evidence" value="ECO:0007669"/>
    <property type="project" value="TreeGrafter"/>
</dbReference>
<dbReference type="NCBIfam" id="TIGR00444">
    <property type="entry name" value="mazG"/>
    <property type="match status" value="1"/>
</dbReference>
<evidence type="ECO:0000259" key="2">
    <source>
        <dbReference type="Pfam" id="PF03819"/>
    </source>
</evidence>
<dbReference type="GO" id="GO:0008168">
    <property type="term" value="F:methyltransferase activity"/>
    <property type="evidence" value="ECO:0007669"/>
    <property type="project" value="InterPro"/>
</dbReference>
<dbReference type="InterPro" id="IPR014777">
    <property type="entry name" value="4pyrrole_Mease_sub1"/>
</dbReference>
<dbReference type="GO" id="GO:0046081">
    <property type="term" value="P:dUTP catabolic process"/>
    <property type="evidence" value="ECO:0007669"/>
    <property type="project" value="TreeGrafter"/>
</dbReference>
<dbReference type="GO" id="GO:0046076">
    <property type="term" value="P:dTTP catabolic process"/>
    <property type="evidence" value="ECO:0007669"/>
    <property type="project" value="TreeGrafter"/>
</dbReference>
<dbReference type="GO" id="GO:0006203">
    <property type="term" value="P:dGTP catabolic process"/>
    <property type="evidence" value="ECO:0007669"/>
    <property type="project" value="TreeGrafter"/>
</dbReference>
<name>A0A1E5L2I0_9FIRM</name>
<dbReference type="GO" id="GO:0046061">
    <property type="term" value="P:dATP catabolic process"/>
    <property type="evidence" value="ECO:0007669"/>
    <property type="project" value="TreeGrafter"/>
</dbReference>
<dbReference type="InterPro" id="IPR000878">
    <property type="entry name" value="4pyrrol_Mease"/>
</dbReference>
<protein>
    <submittedName>
        <fullName evidence="3">Nucleoside triphosphate pyrophosphohydrolase</fullName>
    </submittedName>
</protein>
<dbReference type="GO" id="GO:0006950">
    <property type="term" value="P:response to stress"/>
    <property type="evidence" value="ECO:0007669"/>
    <property type="project" value="UniProtKB-ARBA"/>
</dbReference>
<evidence type="ECO:0000313" key="4">
    <source>
        <dbReference type="Proteomes" id="UP000095255"/>
    </source>
</evidence>
<dbReference type="PIRSF" id="PIRSF002845">
    <property type="entry name" value="Ttrprl_mtas_MazG"/>
    <property type="match status" value="1"/>
</dbReference>
<dbReference type="InterPro" id="IPR048015">
    <property type="entry name" value="NTP-PPase_MazG-like_N"/>
</dbReference>
<dbReference type="InterPro" id="IPR004518">
    <property type="entry name" value="MazG-like_dom"/>
</dbReference>
<accession>A0A1E5L2I0</accession>
<evidence type="ECO:0000313" key="3">
    <source>
        <dbReference type="EMBL" id="OEH84345.1"/>
    </source>
</evidence>
<evidence type="ECO:0000259" key="1">
    <source>
        <dbReference type="Pfam" id="PF00590"/>
    </source>
</evidence>
<feature type="domain" description="Tetrapyrrole methylase" evidence="1">
    <location>
        <begin position="4"/>
        <end position="209"/>
    </location>
</feature>
<dbReference type="Gene3D" id="3.40.1010.10">
    <property type="entry name" value="Cobalt-precorrin-4 Transmethylase, Domain 1"/>
    <property type="match status" value="1"/>
</dbReference>
<dbReference type="InterPro" id="IPR035996">
    <property type="entry name" value="4pyrrol_Methylase_sf"/>
</dbReference>
<dbReference type="AlphaFoldDB" id="A0A1E5L2I0"/>
<dbReference type="RefSeq" id="WP_069703328.1">
    <property type="nucleotide sequence ID" value="NZ_MJAT01000039.1"/>
</dbReference>
<sequence length="486" mass="55758">MDTKIFVMGLGAGSIDALTVRAYQLLKAGYPIFLRTERHPVVQLLHDENILYECFDAIYDQADNFDEVYETIVSKLMAFAQESQSPIVYAVPGHPMVAERSVKLLRAQSEKSGIPLEIISSSSFLDDMFSALSVDPNEGFLLLDGLDFDETKLDSRFHTIITQVYSPQVASDVKLVLMDYYPENTEVAVIRGAGVQGLEQVWRVPIYEMDRIQEIDHLTAVYIAPGNDKEQNKSFGKLVDIVKRLRGPGGCPWDQEQTHESIRSYLIEETYEVLEALDSGDMEHFAEELGDLLLHVVMHAQIAKDEGNFSIFQVVESISEKMIRRHPHVFHETMVGNVEDVLHNWDEIKKKEKQKKDGEKAPSVLDGIPKGLPMLMYSYKQQKKAAKVGFDWDQEEQVWEKVEEELNELRLAKGEERADELGDVLYAIVNLARFMKIDPEDALHRTCLKFSQRFQYIEQKLEEKGLEFSEVSLDWMEEQWQKAKKI</sequence>
<dbReference type="CDD" id="cd11529">
    <property type="entry name" value="NTP-PPase_MazG_Cterm"/>
    <property type="match status" value="1"/>
</dbReference>
<dbReference type="Proteomes" id="UP000095255">
    <property type="component" value="Unassembled WGS sequence"/>
</dbReference>
<dbReference type="InterPro" id="IPR048011">
    <property type="entry name" value="NTP-PPase_MazG-like_C"/>
</dbReference>
<keyword evidence="3" id="KW-0378">Hydrolase</keyword>
<dbReference type="SUPFAM" id="SSF101386">
    <property type="entry name" value="all-alpha NTP pyrophosphatases"/>
    <property type="match status" value="2"/>
</dbReference>
<dbReference type="Pfam" id="PF03819">
    <property type="entry name" value="MazG"/>
    <property type="match status" value="2"/>
</dbReference>
<dbReference type="NCBIfam" id="NF007113">
    <property type="entry name" value="PRK09562.1"/>
    <property type="match status" value="1"/>
</dbReference>
<feature type="domain" description="NTP pyrophosphohydrolase MazG-like" evidence="2">
    <location>
        <begin position="404"/>
        <end position="453"/>
    </location>
</feature>
<dbReference type="PANTHER" id="PTHR30522:SF0">
    <property type="entry name" value="NUCLEOSIDE TRIPHOSPHATE PYROPHOSPHOHYDROLASE"/>
    <property type="match status" value="1"/>
</dbReference>
<comment type="caution">
    <text evidence="3">The sequence shown here is derived from an EMBL/GenBank/DDBJ whole genome shotgun (WGS) entry which is preliminary data.</text>
</comment>
<feature type="domain" description="NTP pyrophosphohydrolase MazG-like" evidence="2">
    <location>
        <begin position="257"/>
        <end position="330"/>
    </location>
</feature>
<dbReference type="Pfam" id="PF00590">
    <property type="entry name" value="TP_methylase"/>
    <property type="match status" value="1"/>
</dbReference>
<dbReference type="EMBL" id="MJAT01000039">
    <property type="protein sequence ID" value="OEH84345.1"/>
    <property type="molecule type" value="Genomic_DNA"/>
</dbReference>
<dbReference type="Gene3D" id="1.10.287.1080">
    <property type="entry name" value="MazG-like"/>
    <property type="match status" value="2"/>
</dbReference>
<dbReference type="FunFam" id="1.10.287.1080:FF:000003">
    <property type="entry name" value="Nucleoside triphosphate pyrophosphohydrolase"/>
    <property type="match status" value="1"/>
</dbReference>
<proteinExistence type="predicted"/>
<dbReference type="OrthoDB" id="9808939at2"/>
<organism evidence="3 4">
    <name type="scientific">Desulfuribacillus stibiiarsenatis</name>
    <dbReference type="NCBI Taxonomy" id="1390249"/>
    <lineage>
        <taxon>Bacteria</taxon>
        <taxon>Bacillati</taxon>
        <taxon>Bacillota</taxon>
        <taxon>Desulfuribacillia</taxon>
        <taxon>Desulfuribacillales</taxon>
        <taxon>Desulfuribacillaceae</taxon>
        <taxon>Desulfuribacillus</taxon>
    </lineage>
</organism>
<dbReference type="CDD" id="cd11723">
    <property type="entry name" value="YabN_N_like"/>
    <property type="match status" value="1"/>
</dbReference>
<dbReference type="STRING" id="1390249.BHU72_11105"/>
<dbReference type="PANTHER" id="PTHR30522">
    <property type="entry name" value="NUCLEOSIDE TRIPHOSPHATE PYROPHOSPHOHYDROLASE"/>
    <property type="match status" value="1"/>
</dbReference>
<dbReference type="InterPro" id="IPR024180">
    <property type="entry name" value="Tetrapyrrole_Mease/MazG_pred"/>
</dbReference>
<gene>
    <name evidence="3" type="ORF">BHU72_11105</name>
</gene>
<dbReference type="InterPro" id="IPR011551">
    <property type="entry name" value="NTP_PyrPHydrolase_MazG"/>
</dbReference>
<dbReference type="GO" id="GO:0047429">
    <property type="term" value="F:nucleoside triphosphate diphosphatase activity"/>
    <property type="evidence" value="ECO:0007669"/>
    <property type="project" value="InterPro"/>
</dbReference>
<keyword evidence="4" id="KW-1185">Reference proteome</keyword>
<dbReference type="FunFam" id="1.10.287.1080:FF:000001">
    <property type="entry name" value="Nucleoside triphosphate pyrophosphohydrolase"/>
    <property type="match status" value="1"/>
</dbReference>
<dbReference type="GO" id="GO:0046047">
    <property type="term" value="P:TTP catabolic process"/>
    <property type="evidence" value="ECO:0007669"/>
    <property type="project" value="TreeGrafter"/>
</dbReference>